<protein>
    <recommendedName>
        <fullName evidence="4">Tryptophan synthase beta chain-like PALP domain-containing protein</fullName>
    </recommendedName>
</protein>
<dbReference type="PANTHER" id="PTHR48078">
    <property type="entry name" value="THREONINE DEHYDRATASE, MITOCHONDRIAL-RELATED"/>
    <property type="match status" value="1"/>
</dbReference>
<dbReference type="InterPro" id="IPR001926">
    <property type="entry name" value="TrpB-like_PALP"/>
</dbReference>
<dbReference type="Proteomes" id="UP000177354">
    <property type="component" value="Unassembled WGS sequence"/>
</dbReference>
<dbReference type="GO" id="GO:0006565">
    <property type="term" value="P:L-serine catabolic process"/>
    <property type="evidence" value="ECO:0007669"/>
    <property type="project" value="TreeGrafter"/>
</dbReference>
<comment type="caution">
    <text evidence="5">The sequence shown here is derived from an EMBL/GenBank/DDBJ whole genome shotgun (WGS) entry which is preliminary data.</text>
</comment>
<dbReference type="InterPro" id="IPR000634">
    <property type="entry name" value="Ser/Thr_deHydtase_PyrdxlP-BS"/>
</dbReference>
<evidence type="ECO:0000256" key="1">
    <source>
        <dbReference type="ARBA" id="ARBA00001933"/>
    </source>
</evidence>
<reference evidence="5 6" key="1">
    <citation type="journal article" date="2016" name="Nat. Commun.">
        <title>Thousands of microbial genomes shed light on interconnected biogeochemical processes in an aquifer system.</title>
        <authorList>
            <person name="Anantharaman K."/>
            <person name="Brown C.T."/>
            <person name="Hug L.A."/>
            <person name="Sharon I."/>
            <person name="Castelle C.J."/>
            <person name="Probst A.J."/>
            <person name="Thomas B.C."/>
            <person name="Singh A."/>
            <person name="Wilkins M.J."/>
            <person name="Karaoz U."/>
            <person name="Brodie E.L."/>
            <person name="Williams K.H."/>
            <person name="Hubbard S.S."/>
            <person name="Banfield J.F."/>
        </authorList>
    </citation>
    <scope>NUCLEOTIDE SEQUENCE [LARGE SCALE GENOMIC DNA]</scope>
</reference>
<comment type="cofactor">
    <cofactor evidence="1">
        <name>pyridoxal 5'-phosphate</name>
        <dbReference type="ChEBI" id="CHEBI:597326"/>
    </cofactor>
</comment>
<accession>A0A1F5Z798</accession>
<dbReference type="PANTHER" id="PTHR48078:SF6">
    <property type="entry name" value="L-THREONINE DEHYDRATASE CATABOLIC TDCB"/>
    <property type="match status" value="1"/>
</dbReference>
<organism evidence="5 6">
    <name type="scientific">Candidatus Gottesmanbacteria bacterium RIFCSPHIGHO2_01_FULL_40_15</name>
    <dbReference type="NCBI Taxonomy" id="1798376"/>
    <lineage>
        <taxon>Bacteria</taxon>
        <taxon>Candidatus Gottesmaniibacteriota</taxon>
    </lineage>
</organism>
<dbReference type="EMBL" id="MFJF01000004">
    <property type="protein sequence ID" value="OGG08300.1"/>
    <property type="molecule type" value="Genomic_DNA"/>
</dbReference>
<sequence length="302" mass="33326">MKQENRGIWKFARLLPPVGSVNQYTLGEGNTRLIEKDGVFFKCEFENPTGSIKDRGICYQIAVLKKNKIKHAVLSSSGNAAVSASIYCAENGISLTVFLSPSANPQKIKKIHPYATIVTSKKPVSEAFKYSLEKKIFNLRPTKDPAGYIGYKTVGFEIMEALPEADALFIPVSGGTIFKGIFNGFGKNNFLPSFHAIQSSVVCPIASDYDRDFSPETKSLADALVARISPFKNDLHSIIKKTGGSGWVIQNKAMEIYRKKLSRYGFNSSFEGAACFAALNKARQKGYRFKNPVILLTGKYYG</sequence>
<evidence type="ECO:0000256" key="2">
    <source>
        <dbReference type="ARBA" id="ARBA00022898"/>
    </source>
</evidence>
<feature type="domain" description="Tryptophan synthase beta chain-like PALP" evidence="4">
    <location>
        <begin position="25"/>
        <end position="297"/>
    </location>
</feature>
<evidence type="ECO:0000313" key="5">
    <source>
        <dbReference type="EMBL" id="OGG08300.1"/>
    </source>
</evidence>
<dbReference type="AlphaFoldDB" id="A0A1F5Z798"/>
<dbReference type="Gene3D" id="3.40.50.1100">
    <property type="match status" value="2"/>
</dbReference>
<evidence type="ECO:0000259" key="4">
    <source>
        <dbReference type="Pfam" id="PF00291"/>
    </source>
</evidence>
<evidence type="ECO:0000313" key="6">
    <source>
        <dbReference type="Proteomes" id="UP000177354"/>
    </source>
</evidence>
<dbReference type="GO" id="GO:0003941">
    <property type="term" value="F:L-serine ammonia-lyase activity"/>
    <property type="evidence" value="ECO:0007669"/>
    <property type="project" value="TreeGrafter"/>
</dbReference>
<dbReference type="GO" id="GO:0009097">
    <property type="term" value="P:isoleucine biosynthetic process"/>
    <property type="evidence" value="ECO:0007669"/>
    <property type="project" value="TreeGrafter"/>
</dbReference>
<dbReference type="InterPro" id="IPR036052">
    <property type="entry name" value="TrpB-like_PALP_sf"/>
</dbReference>
<dbReference type="Pfam" id="PF00291">
    <property type="entry name" value="PALP"/>
    <property type="match status" value="1"/>
</dbReference>
<dbReference type="SUPFAM" id="SSF53686">
    <property type="entry name" value="Tryptophan synthase beta subunit-like PLP-dependent enzymes"/>
    <property type="match status" value="1"/>
</dbReference>
<name>A0A1F5Z798_9BACT</name>
<proteinExistence type="predicted"/>
<dbReference type="GO" id="GO:0030170">
    <property type="term" value="F:pyridoxal phosphate binding"/>
    <property type="evidence" value="ECO:0007669"/>
    <property type="project" value="InterPro"/>
</dbReference>
<keyword evidence="2" id="KW-0663">Pyridoxal phosphate</keyword>
<dbReference type="GO" id="GO:0006567">
    <property type="term" value="P:L-threonine catabolic process"/>
    <property type="evidence" value="ECO:0007669"/>
    <property type="project" value="TreeGrafter"/>
</dbReference>
<dbReference type="GO" id="GO:0004794">
    <property type="term" value="F:threonine deaminase activity"/>
    <property type="evidence" value="ECO:0007669"/>
    <property type="project" value="TreeGrafter"/>
</dbReference>
<gene>
    <name evidence="5" type="ORF">A2777_06275</name>
</gene>
<keyword evidence="3" id="KW-0456">Lyase</keyword>
<dbReference type="PROSITE" id="PS00165">
    <property type="entry name" value="DEHYDRATASE_SER_THR"/>
    <property type="match status" value="1"/>
</dbReference>
<dbReference type="InterPro" id="IPR050147">
    <property type="entry name" value="Ser/Thr_Dehydratase"/>
</dbReference>
<evidence type="ECO:0000256" key="3">
    <source>
        <dbReference type="ARBA" id="ARBA00023239"/>
    </source>
</evidence>